<dbReference type="SUPFAM" id="SSF49764">
    <property type="entry name" value="HSP20-like chaperones"/>
    <property type="match status" value="1"/>
</dbReference>
<keyword evidence="1" id="KW-0597">Phosphoprotein</keyword>
<evidence type="ECO:0000313" key="5">
    <source>
        <dbReference type="Proteomes" id="UP001374579"/>
    </source>
</evidence>
<evidence type="ECO:0000313" key="4">
    <source>
        <dbReference type="EMBL" id="KAK7113456.1"/>
    </source>
</evidence>
<feature type="compositionally biased region" description="Basic and acidic residues" evidence="2">
    <location>
        <begin position="169"/>
        <end position="180"/>
    </location>
</feature>
<dbReference type="Proteomes" id="UP001374579">
    <property type="component" value="Unassembled WGS sequence"/>
</dbReference>
<reference evidence="4 5" key="1">
    <citation type="submission" date="2024-02" db="EMBL/GenBank/DDBJ databases">
        <title>Chromosome-scale genome assembly of the rough periwinkle Littorina saxatilis.</title>
        <authorList>
            <person name="De Jode A."/>
            <person name="Faria R."/>
            <person name="Formenti G."/>
            <person name="Sims Y."/>
            <person name="Smith T.P."/>
            <person name="Tracey A."/>
            <person name="Wood J.M.D."/>
            <person name="Zagrodzka Z.B."/>
            <person name="Johannesson K."/>
            <person name="Butlin R.K."/>
            <person name="Leder E.H."/>
        </authorList>
    </citation>
    <scope>NUCLEOTIDE SEQUENCE [LARGE SCALE GENOMIC DNA]</scope>
    <source>
        <strain evidence="4">Snail1</strain>
        <tissue evidence="4">Muscle</tissue>
    </source>
</reference>
<feature type="compositionally biased region" description="Pro residues" evidence="2">
    <location>
        <begin position="117"/>
        <end position="129"/>
    </location>
</feature>
<dbReference type="AlphaFoldDB" id="A0AAN9BVL5"/>
<dbReference type="InterPro" id="IPR008978">
    <property type="entry name" value="HSP20-like_chaperone"/>
</dbReference>
<feature type="region of interest" description="Disordered" evidence="2">
    <location>
        <begin position="88"/>
        <end position="180"/>
    </location>
</feature>
<feature type="domain" description="CS" evidence="3">
    <location>
        <begin position="196"/>
        <end position="289"/>
    </location>
</feature>
<dbReference type="Pfam" id="PF14050">
    <property type="entry name" value="Nudc_N"/>
    <property type="match status" value="1"/>
</dbReference>
<dbReference type="InterPro" id="IPR037898">
    <property type="entry name" value="NudC_fam"/>
</dbReference>
<protein>
    <recommendedName>
        <fullName evidence="3">CS domain-containing protein</fullName>
    </recommendedName>
</protein>
<evidence type="ECO:0000259" key="3">
    <source>
        <dbReference type="PROSITE" id="PS51203"/>
    </source>
</evidence>
<name>A0AAN9BVL5_9CAEN</name>
<keyword evidence="5" id="KW-1185">Reference proteome</keyword>
<dbReference type="Gene3D" id="2.60.40.790">
    <property type="match status" value="1"/>
</dbReference>
<dbReference type="EMBL" id="JBAMIC010000002">
    <property type="protein sequence ID" value="KAK7113456.1"/>
    <property type="molecule type" value="Genomic_DNA"/>
</dbReference>
<gene>
    <name evidence="4" type="ORF">V1264_012743</name>
</gene>
<evidence type="ECO:0000256" key="2">
    <source>
        <dbReference type="SAM" id="MobiDB-lite"/>
    </source>
</evidence>
<dbReference type="Pfam" id="PF04969">
    <property type="entry name" value="CS"/>
    <property type="match status" value="1"/>
</dbReference>
<comment type="caution">
    <text evidence="4">The sequence shown here is derived from an EMBL/GenBank/DDBJ whole genome shotgun (WGS) entry which is preliminary data.</text>
</comment>
<dbReference type="PANTHER" id="PTHR12356">
    <property type="entry name" value="NUCLEAR MOVEMENT PROTEIN NUDC"/>
    <property type="match status" value="1"/>
</dbReference>
<feature type="region of interest" description="Disordered" evidence="2">
    <location>
        <begin position="353"/>
        <end position="375"/>
    </location>
</feature>
<accession>A0AAN9BVL5</accession>
<sequence length="375" mass="42229">MASMNEKYDTALIGILQNEGQIAKFLDVLLGFLYRRTDFYRVMKTENDKLGFPPGVAMKLLANIFKKYENLAAQDEVKRQKLMQERAAQSVSSVQEPKLETESSKSKAAPPTSQPQQQPPPSIPLPPQTSQPSSEEKPSGSDRAAAAVTKKDAEAGGGGDTEMDVDGDNTTKDKKEGEQERLQKVFQDNPESYNGAVRDNYSWSQSITDTDVRVMVPKTVLKGKDVQVDISKKRLSVRYRNASGGWEEVLNGDLTWEVRADECMWTLSPGQHVHINLEKKDERWWEAVLVDEPKINTRKIDCSRSITDLDDEAQAKIEEMMYNERQKRMGLPQSHEQKTMDMLRQAWDAEGSPFRGQPFDPSAISVDPSGVIKMK</sequence>
<dbReference type="GO" id="GO:0051082">
    <property type="term" value="F:unfolded protein binding"/>
    <property type="evidence" value="ECO:0007669"/>
    <property type="project" value="TreeGrafter"/>
</dbReference>
<proteinExistence type="predicted"/>
<dbReference type="InterPro" id="IPR025934">
    <property type="entry name" value="NudC_N_dom"/>
</dbReference>
<dbReference type="PANTHER" id="PTHR12356:SF19">
    <property type="entry name" value="NUDC DOMAIN-CONTAINING PROTEIN 3"/>
    <property type="match status" value="1"/>
</dbReference>
<dbReference type="PROSITE" id="PS51203">
    <property type="entry name" value="CS"/>
    <property type="match status" value="1"/>
</dbReference>
<dbReference type="GO" id="GO:0005737">
    <property type="term" value="C:cytoplasm"/>
    <property type="evidence" value="ECO:0007669"/>
    <property type="project" value="TreeGrafter"/>
</dbReference>
<evidence type="ECO:0000256" key="1">
    <source>
        <dbReference type="ARBA" id="ARBA00022553"/>
    </source>
</evidence>
<organism evidence="4 5">
    <name type="scientific">Littorina saxatilis</name>
    <dbReference type="NCBI Taxonomy" id="31220"/>
    <lineage>
        <taxon>Eukaryota</taxon>
        <taxon>Metazoa</taxon>
        <taxon>Spiralia</taxon>
        <taxon>Lophotrochozoa</taxon>
        <taxon>Mollusca</taxon>
        <taxon>Gastropoda</taxon>
        <taxon>Caenogastropoda</taxon>
        <taxon>Littorinimorpha</taxon>
        <taxon>Littorinoidea</taxon>
        <taxon>Littorinidae</taxon>
        <taxon>Littorina</taxon>
    </lineage>
</organism>
<dbReference type="InterPro" id="IPR007052">
    <property type="entry name" value="CS_dom"/>
</dbReference>
<dbReference type="GO" id="GO:0006457">
    <property type="term" value="P:protein folding"/>
    <property type="evidence" value="ECO:0007669"/>
    <property type="project" value="TreeGrafter"/>
</dbReference>